<evidence type="ECO:0000313" key="2">
    <source>
        <dbReference type="Proteomes" id="UP000010931"/>
    </source>
</evidence>
<dbReference type="AlphaFoldDB" id="L7FBG7"/>
<dbReference type="EMBL" id="AEJB01000212">
    <property type="protein sequence ID" value="ELP68396.1"/>
    <property type="molecule type" value="Genomic_DNA"/>
</dbReference>
<dbReference type="STRING" id="85558.T45_08319"/>
<gene>
    <name evidence="1" type="ORF">STRTUCAR8_09778</name>
</gene>
<sequence>MPADPVTGWETFPFELCEGELRVKPLLPPVLPEPVRDGEAGAGDCVVCRKPVTDALWADGHRRVDAVGGARLPAVALLQPRGHYDLGDLPAARSAELGTMLQRAERAVLAVDGVARVHVNRWGDGGAHPHFWLLARPAGLTRLRGSFLPLWEELLPPVPESERLRAHRRISAELAAGGGRAYVG</sequence>
<comment type="caution">
    <text evidence="1">The sequence shown here is derived from an EMBL/GenBank/DDBJ whole genome shotgun (WGS) entry which is preliminary data.</text>
</comment>
<dbReference type="SUPFAM" id="SSF54197">
    <property type="entry name" value="HIT-like"/>
    <property type="match status" value="1"/>
</dbReference>
<evidence type="ECO:0008006" key="3">
    <source>
        <dbReference type="Google" id="ProtNLM"/>
    </source>
</evidence>
<accession>L7FBG7</accession>
<proteinExistence type="predicted"/>
<reference evidence="1 2" key="1">
    <citation type="journal article" date="2011" name="Plasmid">
        <title>Streptomyces turgidiscabies Car8 contains a modular pathogenicity island that shares virulence genes with other actinobacterial plant pathogens.</title>
        <authorList>
            <person name="Huguet-Tapia J.C."/>
            <person name="Badger J.H."/>
            <person name="Loria R."/>
            <person name="Pettis G.S."/>
        </authorList>
    </citation>
    <scope>NUCLEOTIDE SEQUENCE [LARGE SCALE GENOMIC DNA]</scope>
    <source>
        <strain evidence="1 2">Car8</strain>
    </source>
</reference>
<protein>
    <recommendedName>
        <fullName evidence="3">HIT domain-containing protein</fullName>
    </recommendedName>
</protein>
<dbReference type="PATRIC" id="fig|698760.3.peg.2880"/>
<dbReference type="InterPro" id="IPR036265">
    <property type="entry name" value="HIT-like_sf"/>
</dbReference>
<dbReference type="Proteomes" id="UP000010931">
    <property type="component" value="Unassembled WGS sequence"/>
</dbReference>
<name>L7FBG7_STRT8</name>
<dbReference type="Gene3D" id="3.30.428.10">
    <property type="entry name" value="HIT-like"/>
    <property type="match status" value="1"/>
</dbReference>
<evidence type="ECO:0000313" key="1">
    <source>
        <dbReference type="EMBL" id="ELP68396.1"/>
    </source>
</evidence>
<keyword evidence="2" id="KW-1185">Reference proteome</keyword>
<organism evidence="1 2">
    <name type="scientific">Streptomyces turgidiscabies (strain Car8)</name>
    <dbReference type="NCBI Taxonomy" id="698760"/>
    <lineage>
        <taxon>Bacteria</taxon>
        <taxon>Bacillati</taxon>
        <taxon>Actinomycetota</taxon>
        <taxon>Actinomycetes</taxon>
        <taxon>Kitasatosporales</taxon>
        <taxon>Streptomycetaceae</taxon>
        <taxon>Streptomyces</taxon>
    </lineage>
</organism>